<dbReference type="Pfam" id="PF18657">
    <property type="entry name" value="YDG"/>
    <property type="match status" value="3"/>
</dbReference>
<dbReference type="EMBL" id="JAODYH010000011">
    <property type="protein sequence ID" value="MCT9812744.1"/>
    <property type="molecule type" value="Genomic_DNA"/>
</dbReference>
<sequence>ADINAKALTVSGVTAGNKTYDGTTAAALSGGTLNGLVGSETLVLSGQTGTFADKNVAAGQTVTVTGATLGNGTGLASNYTVSNATGVTADITAKALTVSGVTAGNKTYDGTTGATLSGGTLNGLVGNETLTLTGQSGVFSDQNAGAGKTVTVTGATLANGTGLASNYTVSNATGVTADITPKALTVTGMTAQDKTADGSVVATLAGGKLSGLVGSETLGFTGQSGRFDDADIGTAKSVTVSGLSLVNGTGLASNYSVSNPAGLSASIIAPARTAVGDAIAAAQNVVMPVAVGGNVVAPQIVLAQQPVTTGEVLPVDNTLPTAESVSRQARADNTESAVRTNVGVLPSVLQGMGLNVVGNGVNLAFASPAIGDATGSTGAFRPAPVDDNTREQR</sequence>
<evidence type="ECO:0000259" key="1">
    <source>
        <dbReference type="Pfam" id="PF18657"/>
    </source>
</evidence>
<feature type="domain" description="YDG" evidence="1">
    <location>
        <begin position="180"/>
        <end position="259"/>
    </location>
</feature>
<proteinExistence type="predicted"/>
<organism evidence="2 3">
    <name type="scientific">Acidovorax bellezanensis</name>
    <dbReference type="NCBI Taxonomy" id="2976702"/>
    <lineage>
        <taxon>Bacteria</taxon>
        <taxon>Pseudomonadati</taxon>
        <taxon>Pseudomonadota</taxon>
        <taxon>Betaproteobacteria</taxon>
        <taxon>Burkholderiales</taxon>
        <taxon>Comamonadaceae</taxon>
        <taxon>Acidovorax</taxon>
    </lineage>
</organism>
<evidence type="ECO:0000313" key="3">
    <source>
        <dbReference type="Proteomes" id="UP001525968"/>
    </source>
</evidence>
<feature type="domain" description="YDG" evidence="1">
    <location>
        <begin position="5"/>
        <end position="85"/>
    </location>
</feature>
<feature type="non-terminal residue" evidence="2">
    <location>
        <position position="1"/>
    </location>
</feature>
<evidence type="ECO:0000313" key="2">
    <source>
        <dbReference type="EMBL" id="MCT9812744.1"/>
    </source>
</evidence>
<reference evidence="2 3" key="1">
    <citation type="submission" date="2022-09" db="EMBL/GenBank/DDBJ databases">
        <title>Draft genome of isolate Be4.</title>
        <authorList>
            <person name="Sanchez-Castro I."/>
            <person name="Martinez-Rodriguez P."/>
            <person name="Descostes M."/>
            <person name="Merroun M."/>
        </authorList>
    </citation>
    <scope>NUCLEOTIDE SEQUENCE [LARGE SCALE GENOMIC DNA]</scope>
    <source>
        <strain evidence="2 3">Be4</strain>
    </source>
</reference>
<feature type="domain" description="YDG" evidence="1">
    <location>
        <begin position="92"/>
        <end position="173"/>
    </location>
</feature>
<dbReference type="InterPro" id="IPR041248">
    <property type="entry name" value="YDG"/>
</dbReference>
<dbReference type="RefSeq" id="WP_261501986.1">
    <property type="nucleotide sequence ID" value="NZ_JAODYH010000011.1"/>
</dbReference>
<name>A0ABT2PQJ4_9BURK</name>
<comment type="caution">
    <text evidence="2">The sequence shown here is derived from an EMBL/GenBank/DDBJ whole genome shotgun (WGS) entry which is preliminary data.</text>
</comment>
<gene>
    <name evidence="2" type="ORF">N0K08_19100</name>
</gene>
<protein>
    <submittedName>
        <fullName evidence="2">YDG domain-containing protein</fullName>
    </submittedName>
</protein>
<keyword evidence="3" id="KW-1185">Reference proteome</keyword>
<dbReference type="Proteomes" id="UP001525968">
    <property type="component" value="Unassembled WGS sequence"/>
</dbReference>
<accession>A0ABT2PQJ4</accession>